<dbReference type="InterPro" id="IPR031636">
    <property type="entry name" value="PknG_TPR"/>
</dbReference>
<evidence type="ECO:0000256" key="2">
    <source>
        <dbReference type="ARBA" id="ARBA00022527"/>
    </source>
</evidence>
<evidence type="ECO:0000256" key="9">
    <source>
        <dbReference type="SAM" id="MobiDB-lite"/>
    </source>
</evidence>
<keyword evidence="3" id="KW-0808">Transferase</keyword>
<dbReference type="Pfam" id="PF16919">
    <property type="entry name" value="PknG_rubred"/>
    <property type="match status" value="1"/>
</dbReference>
<name>A0AA45L928_9PSEU</name>
<comment type="catalytic activity">
    <reaction evidence="8">
        <text>L-seryl-[protein] + ATP = O-phospho-L-seryl-[protein] + ADP + H(+)</text>
        <dbReference type="Rhea" id="RHEA:17989"/>
        <dbReference type="Rhea" id="RHEA-COMP:9863"/>
        <dbReference type="Rhea" id="RHEA-COMP:11604"/>
        <dbReference type="ChEBI" id="CHEBI:15378"/>
        <dbReference type="ChEBI" id="CHEBI:29999"/>
        <dbReference type="ChEBI" id="CHEBI:30616"/>
        <dbReference type="ChEBI" id="CHEBI:83421"/>
        <dbReference type="ChEBI" id="CHEBI:456216"/>
        <dbReference type="EC" id="2.7.11.1"/>
    </reaction>
</comment>
<proteinExistence type="predicted"/>
<evidence type="ECO:0000256" key="3">
    <source>
        <dbReference type="ARBA" id="ARBA00022679"/>
    </source>
</evidence>
<evidence type="ECO:0000256" key="5">
    <source>
        <dbReference type="ARBA" id="ARBA00022777"/>
    </source>
</evidence>
<dbReference type="EC" id="2.7.11.1" evidence="1"/>
<evidence type="ECO:0000256" key="8">
    <source>
        <dbReference type="ARBA" id="ARBA00048679"/>
    </source>
</evidence>
<dbReference type="InterPro" id="IPR011990">
    <property type="entry name" value="TPR-like_helical_dom_sf"/>
</dbReference>
<dbReference type="CDD" id="cd14014">
    <property type="entry name" value="STKc_PknB_like"/>
    <property type="match status" value="1"/>
</dbReference>
<evidence type="ECO:0000256" key="6">
    <source>
        <dbReference type="ARBA" id="ARBA00022840"/>
    </source>
</evidence>
<dbReference type="AlphaFoldDB" id="A0AA45L928"/>
<evidence type="ECO:0000256" key="7">
    <source>
        <dbReference type="ARBA" id="ARBA00047899"/>
    </source>
</evidence>
<dbReference type="Gene3D" id="1.25.40.10">
    <property type="entry name" value="Tetratricopeptide repeat domain"/>
    <property type="match status" value="1"/>
</dbReference>
<dbReference type="GO" id="GO:0005524">
    <property type="term" value="F:ATP binding"/>
    <property type="evidence" value="ECO:0007669"/>
    <property type="project" value="UniProtKB-KW"/>
</dbReference>
<evidence type="ECO:0000313" key="11">
    <source>
        <dbReference type="EMBL" id="QUF05020.1"/>
    </source>
</evidence>
<evidence type="ECO:0000313" key="12">
    <source>
        <dbReference type="Proteomes" id="UP000677152"/>
    </source>
</evidence>
<dbReference type="PANTHER" id="PTHR24363:SF0">
    <property type="entry name" value="SERINE_THREONINE KINASE LIKE DOMAIN CONTAINING 1"/>
    <property type="match status" value="1"/>
</dbReference>
<feature type="compositionally biased region" description="Low complexity" evidence="9">
    <location>
        <begin position="127"/>
        <end position="143"/>
    </location>
</feature>
<dbReference type="FunFam" id="3.30.200.20:FF:000205">
    <property type="entry name" value="Serine/threonine protein kinase"/>
    <property type="match status" value="1"/>
</dbReference>
<feature type="compositionally biased region" description="Low complexity" evidence="9">
    <location>
        <begin position="58"/>
        <end position="72"/>
    </location>
</feature>
<dbReference type="Gene3D" id="1.10.510.10">
    <property type="entry name" value="Transferase(Phosphotransferase) domain 1"/>
    <property type="match status" value="1"/>
</dbReference>
<dbReference type="Pfam" id="PF16918">
    <property type="entry name" value="PknG_TPR"/>
    <property type="match status" value="1"/>
</dbReference>
<feature type="compositionally biased region" description="Polar residues" evidence="9">
    <location>
        <begin position="44"/>
        <end position="55"/>
    </location>
</feature>
<dbReference type="PANTHER" id="PTHR24363">
    <property type="entry name" value="SERINE/THREONINE PROTEIN KINASE"/>
    <property type="match status" value="1"/>
</dbReference>
<evidence type="ECO:0000259" key="10">
    <source>
        <dbReference type="PROSITE" id="PS50011"/>
    </source>
</evidence>
<dbReference type="Proteomes" id="UP000677152">
    <property type="component" value="Chromosome"/>
</dbReference>
<dbReference type="PROSITE" id="PS50011">
    <property type="entry name" value="PROTEIN_KINASE_DOM"/>
    <property type="match status" value="1"/>
</dbReference>
<dbReference type="SMART" id="SM00220">
    <property type="entry name" value="S_TKc"/>
    <property type="match status" value="1"/>
</dbReference>
<dbReference type="FunFam" id="1.10.510.10:FF:000306">
    <property type="entry name" value="Serine/threonine protein kinase"/>
    <property type="match status" value="1"/>
</dbReference>
<dbReference type="Gene3D" id="3.30.200.20">
    <property type="entry name" value="Phosphorylase Kinase, domain 1"/>
    <property type="match status" value="1"/>
</dbReference>
<dbReference type="InterPro" id="IPR000719">
    <property type="entry name" value="Prot_kinase_dom"/>
</dbReference>
<protein>
    <recommendedName>
        <fullName evidence="1">non-specific serine/threonine protein kinase</fullName>
        <ecNumber evidence="1">2.7.11.1</ecNumber>
    </recommendedName>
</protein>
<feature type="domain" description="Protein kinase" evidence="10">
    <location>
        <begin position="409"/>
        <end position="686"/>
    </location>
</feature>
<feature type="compositionally biased region" description="Basic and acidic residues" evidence="9">
    <location>
        <begin position="144"/>
        <end position="156"/>
    </location>
</feature>
<feature type="region of interest" description="Disordered" evidence="9">
    <location>
        <begin position="31"/>
        <end position="341"/>
    </location>
</feature>
<evidence type="ECO:0000256" key="4">
    <source>
        <dbReference type="ARBA" id="ARBA00022741"/>
    </source>
</evidence>
<keyword evidence="2" id="KW-0723">Serine/threonine-protein kinase</keyword>
<dbReference type="InterPro" id="IPR011009">
    <property type="entry name" value="Kinase-like_dom_sf"/>
</dbReference>
<dbReference type="EMBL" id="CP073249">
    <property type="protein sequence ID" value="QUF05020.1"/>
    <property type="molecule type" value="Genomic_DNA"/>
</dbReference>
<accession>A0AA45L928</accession>
<sequence length="990" mass="104087">MTGCASPGCTGELAAEDAFCPLCGQPAERAPVNAARRAARRRAQQGTAPQGTVQHGTAAYPAPSPEGAAPSEDTARQAPSWDRTAPGATRSSVPLDWTAQADGDGSGRSGGIPNARSGEDTRAQLFPATATSATAPPRRTSPPVERDGGQARRPTWDDDSGATGAWPADEAPDSAATGAWSSDSAATGAWSPDAGRDSGATGAWSPDAGPDSGATGAWAPEADRDSGATRARPPRFDDDPDSADSGGTRAQAPTWDDDDSGPATAEGTVPDTAGRPGGTAAWPATWGRSVRGSRDSKSRSGSRSRTGSAGSGSSSGRTRRGSTRSAAPRGRLGAGLVEVPPVPYRDPKQAVLVNPEVPEAKRFCSACGKEVGRTRSGRPGLVEGFCTHCGHGYSFAPKLARGELLHGQYEVLGCLAHGGLGWIYLAADTAVSNRWVVLKGLLDSGDADAKAAAVAERRFLAEVEHPTIVKIHNFVRHTDRRTGDPTDYIVMEYVGGTTVKDLINDRSGALPVERAIAYALEVLPALGYLHGVGLLYCDFKPDNVIQTEEQLKLIDLGAVRRADDRTSPIYGTVGYQAPEIGKRGPSVASDLYTVGRALALMCFRFDFRGKHLKSLPDSAEQPLLAEHDSLRRFLLRACDPDPDRRFASAGEMAEQLTGVLREVLSAQDGRQRPGLSRQFTPERRAFGCGGELDRGEAALGLAVPQVDLGDPAAGLLATTTGEPSEVVRILRRAPEVTLEVRLRVVRALLDSDLPAQALAELDALDRLADDDPAAPASDDWRPDWYRGLIALAGGRVAAARELFDGIGDVLPGEAAPKLAAAVCAEAAGEHRAAAELYRVVWRTDHAHTAAAFGLARALLACDDDRDGAVEVLHTVPDTSRHHVAARVSAVHVLAMGGIADVLRAGSLLEPLALDAGRRAELTAELLAAALAVPAEDRRVSARLLGCAVTDKGLRLGLERSYRLLARLADTPEERIALVDRANAVRPRTLV</sequence>
<organism evidence="11 12">
    <name type="scientific">Actinosynnema pretiosum subsp. pretiosum</name>
    <dbReference type="NCBI Taxonomy" id="103721"/>
    <lineage>
        <taxon>Bacteria</taxon>
        <taxon>Bacillati</taxon>
        <taxon>Actinomycetota</taxon>
        <taxon>Actinomycetes</taxon>
        <taxon>Pseudonocardiales</taxon>
        <taxon>Pseudonocardiaceae</taxon>
        <taxon>Actinosynnema</taxon>
    </lineage>
</organism>
<gene>
    <name evidence="11" type="ORF">KCV87_02525</name>
</gene>
<reference evidence="11" key="1">
    <citation type="submission" date="2021-04" db="EMBL/GenBank/DDBJ databases">
        <title>Genomic sequence of Actinosynnema pretiosum subsp. pretiosum ATCC 31280 (C-14919).</title>
        <authorList>
            <person name="Bai L."/>
            <person name="Wang X."/>
            <person name="Xiao Y."/>
        </authorList>
    </citation>
    <scope>NUCLEOTIDE SEQUENCE</scope>
    <source>
        <strain evidence="11">ATCC 31280</strain>
    </source>
</reference>
<keyword evidence="6" id="KW-0067">ATP-binding</keyword>
<keyword evidence="5 11" id="KW-0418">Kinase</keyword>
<dbReference type="SUPFAM" id="SSF56112">
    <property type="entry name" value="Protein kinase-like (PK-like)"/>
    <property type="match status" value="1"/>
</dbReference>
<feature type="compositionally biased region" description="Low complexity" evidence="9">
    <location>
        <begin position="299"/>
        <end position="316"/>
    </location>
</feature>
<evidence type="ECO:0000256" key="1">
    <source>
        <dbReference type="ARBA" id="ARBA00012513"/>
    </source>
</evidence>
<comment type="catalytic activity">
    <reaction evidence="7">
        <text>L-threonyl-[protein] + ATP = O-phospho-L-threonyl-[protein] + ADP + H(+)</text>
        <dbReference type="Rhea" id="RHEA:46608"/>
        <dbReference type="Rhea" id="RHEA-COMP:11060"/>
        <dbReference type="Rhea" id="RHEA-COMP:11605"/>
        <dbReference type="ChEBI" id="CHEBI:15378"/>
        <dbReference type="ChEBI" id="CHEBI:30013"/>
        <dbReference type="ChEBI" id="CHEBI:30616"/>
        <dbReference type="ChEBI" id="CHEBI:61977"/>
        <dbReference type="ChEBI" id="CHEBI:456216"/>
        <dbReference type="EC" id="2.7.11.1"/>
    </reaction>
</comment>
<dbReference type="Pfam" id="PF00069">
    <property type="entry name" value="Pkinase"/>
    <property type="match status" value="1"/>
</dbReference>
<keyword evidence="4" id="KW-0547">Nucleotide-binding</keyword>
<dbReference type="InterPro" id="IPR031634">
    <property type="entry name" value="PknG_rubred"/>
</dbReference>
<dbReference type="GO" id="GO:0004674">
    <property type="term" value="F:protein serine/threonine kinase activity"/>
    <property type="evidence" value="ECO:0007669"/>
    <property type="project" value="UniProtKB-KW"/>
</dbReference>